<keyword evidence="4 10" id="KW-0812">Transmembrane</keyword>
<evidence type="ECO:0000313" key="16">
    <source>
        <dbReference type="Proteomes" id="UP000295063"/>
    </source>
</evidence>
<dbReference type="RefSeq" id="WP_132081404.1">
    <property type="nucleotide sequence ID" value="NZ_SLUI01000008.1"/>
</dbReference>
<evidence type="ECO:0000256" key="11">
    <source>
        <dbReference type="RuleBase" id="RU003357"/>
    </source>
</evidence>
<keyword evidence="2 10" id="KW-0813">Transport</keyword>
<keyword evidence="3 10" id="KW-1134">Transmembrane beta strand</keyword>
<dbReference type="OrthoDB" id="1631017at2"/>
<keyword evidence="8 15" id="KW-0675">Receptor</keyword>
<gene>
    <name evidence="15" type="ORF">EV210_108213</name>
</gene>
<dbReference type="Pfam" id="PF00593">
    <property type="entry name" value="TonB_dep_Rec_b-barrel"/>
    <property type="match status" value="1"/>
</dbReference>
<evidence type="ECO:0000259" key="14">
    <source>
        <dbReference type="Pfam" id="PF07715"/>
    </source>
</evidence>
<protein>
    <submittedName>
        <fullName evidence="15">Outer membrane cobalamin receptor</fullName>
    </submittedName>
</protein>
<keyword evidence="5 12" id="KW-0732">Signal</keyword>
<evidence type="ECO:0000256" key="9">
    <source>
        <dbReference type="ARBA" id="ARBA00023237"/>
    </source>
</evidence>
<dbReference type="Proteomes" id="UP000295063">
    <property type="component" value="Unassembled WGS sequence"/>
</dbReference>
<comment type="subcellular location">
    <subcellularLocation>
        <location evidence="1 10">Cell outer membrane</location>
        <topology evidence="1 10">Multi-pass membrane protein</topology>
    </subcellularLocation>
</comment>
<dbReference type="SUPFAM" id="SSF56935">
    <property type="entry name" value="Porins"/>
    <property type="match status" value="1"/>
</dbReference>
<dbReference type="Pfam" id="PF07715">
    <property type="entry name" value="Plug"/>
    <property type="match status" value="1"/>
</dbReference>
<dbReference type="InterPro" id="IPR012910">
    <property type="entry name" value="Plug_dom"/>
</dbReference>
<dbReference type="GO" id="GO:0044718">
    <property type="term" value="P:siderophore transmembrane transport"/>
    <property type="evidence" value="ECO:0007669"/>
    <property type="project" value="TreeGrafter"/>
</dbReference>
<evidence type="ECO:0000256" key="6">
    <source>
        <dbReference type="ARBA" id="ARBA00023077"/>
    </source>
</evidence>
<keyword evidence="16" id="KW-1185">Reference proteome</keyword>
<dbReference type="InterPro" id="IPR039426">
    <property type="entry name" value="TonB-dep_rcpt-like"/>
</dbReference>
<organism evidence="15 16">
    <name type="scientific">Anaerospora hongkongensis</name>
    <dbReference type="NCBI Taxonomy" id="244830"/>
    <lineage>
        <taxon>Bacteria</taxon>
        <taxon>Bacillati</taxon>
        <taxon>Bacillota</taxon>
        <taxon>Negativicutes</taxon>
        <taxon>Selenomonadales</taxon>
        <taxon>Sporomusaceae</taxon>
        <taxon>Anaerospora</taxon>
    </lineage>
</organism>
<evidence type="ECO:0000256" key="1">
    <source>
        <dbReference type="ARBA" id="ARBA00004571"/>
    </source>
</evidence>
<evidence type="ECO:0000256" key="10">
    <source>
        <dbReference type="PROSITE-ProRule" id="PRU01360"/>
    </source>
</evidence>
<keyword evidence="6 11" id="KW-0798">TonB box</keyword>
<proteinExistence type="inferred from homology"/>
<feature type="signal peptide" evidence="12">
    <location>
        <begin position="1"/>
        <end position="25"/>
    </location>
</feature>
<dbReference type="PANTHER" id="PTHR30069">
    <property type="entry name" value="TONB-DEPENDENT OUTER MEMBRANE RECEPTOR"/>
    <property type="match status" value="1"/>
</dbReference>
<dbReference type="AlphaFoldDB" id="A0A4R1PW61"/>
<evidence type="ECO:0000256" key="12">
    <source>
        <dbReference type="SAM" id="SignalP"/>
    </source>
</evidence>
<evidence type="ECO:0000259" key="13">
    <source>
        <dbReference type="Pfam" id="PF00593"/>
    </source>
</evidence>
<comment type="caution">
    <text evidence="15">The sequence shown here is derived from an EMBL/GenBank/DDBJ whole genome shotgun (WGS) entry which is preliminary data.</text>
</comment>
<evidence type="ECO:0000256" key="8">
    <source>
        <dbReference type="ARBA" id="ARBA00023170"/>
    </source>
</evidence>
<dbReference type="PROSITE" id="PS52016">
    <property type="entry name" value="TONB_DEPENDENT_REC_3"/>
    <property type="match status" value="1"/>
</dbReference>
<evidence type="ECO:0000256" key="2">
    <source>
        <dbReference type="ARBA" id="ARBA00022448"/>
    </source>
</evidence>
<feature type="chain" id="PRO_5020211060" evidence="12">
    <location>
        <begin position="26"/>
        <end position="628"/>
    </location>
</feature>
<sequence>MNNTLSKMICTALAVGFVAAPSVFAEEAPEFSLDKIVVTALRAETKDLDTPASVTVKTGEELKATGATTVIDALQFIEGINIYSQNPYGQSAGRMSSELVIRGAKKGTLIMVNGAPMNMNGLFQLDNVLLENVERVEVVRGAGSVMYGSEAFGGVINIITKTQVSNSFSTSVGSYGKQNHNLSLQLGKMAFSGSISEAGEGKKITETKTSYTDFTGGEKISLTGAYRFDDKLVMTYTHSQDDMDKETRLKSNNTLSKLYNDKESADRITFQYKDGTLKANLYGTFRELDYYTRTGTGGVDTDKTLNTNLRTAKYGLDTNKSWGTDEQSYLAGFTIENEKYKQTKLKTTTPSISTVGPFDRTVMSLYTQATHSFDDSRKLIIGLRGQTAKVEDNQTYNQLLPQIQYNEKVGETSSWFVNIGKAFRLPTLTELYAGDTERFKSNLNLEPESGWTYETGWKKTTDNGMLKTTLFVMDFKNHIDTDSTSTFQNFDSFQNQGIEVSWEQKLSDKYSFVVGGAYGNPKQKQSALKAWERAYSRIQGSLMLRYTQDKVTANLSANYTADRANNAPEAFPVSLRVNYQISPDTAIFTTMRNVLNRHDVTTESNPSAMAGHYYAAPRTFEIGVKHSF</sequence>
<evidence type="ECO:0000256" key="3">
    <source>
        <dbReference type="ARBA" id="ARBA00022452"/>
    </source>
</evidence>
<evidence type="ECO:0000256" key="4">
    <source>
        <dbReference type="ARBA" id="ARBA00022692"/>
    </source>
</evidence>
<keyword evidence="9 10" id="KW-0998">Cell outer membrane</keyword>
<accession>A0A4R1PW61</accession>
<feature type="domain" description="TonB-dependent receptor-like beta-barrel" evidence="13">
    <location>
        <begin position="207"/>
        <end position="584"/>
    </location>
</feature>
<feature type="domain" description="TonB-dependent receptor plug" evidence="14">
    <location>
        <begin position="48"/>
        <end position="155"/>
    </location>
</feature>
<dbReference type="PANTHER" id="PTHR30069:SF29">
    <property type="entry name" value="HEMOGLOBIN AND HEMOGLOBIN-HAPTOGLOBIN-BINDING PROTEIN 1-RELATED"/>
    <property type="match status" value="1"/>
</dbReference>
<comment type="similarity">
    <text evidence="10 11">Belongs to the TonB-dependent receptor family.</text>
</comment>
<evidence type="ECO:0000313" key="15">
    <source>
        <dbReference type="EMBL" id="TCL36565.1"/>
    </source>
</evidence>
<dbReference type="CDD" id="cd01347">
    <property type="entry name" value="ligand_gated_channel"/>
    <property type="match status" value="1"/>
</dbReference>
<dbReference type="GO" id="GO:0009279">
    <property type="term" value="C:cell outer membrane"/>
    <property type="evidence" value="ECO:0007669"/>
    <property type="project" value="UniProtKB-SubCell"/>
</dbReference>
<evidence type="ECO:0000256" key="7">
    <source>
        <dbReference type="ARBA" id="ARBA00023136"/>
    </source>
</evidence>
<keyword evidence="7 10" id="KW-0472">Membrane</keyword>
<dbReference type="InterPro" id="IPR036942">
    <property type="entry name" value="Beta-barrel_TonB_sf"/>
</dbReference>
<dbReference type="Gene3D" id="2.40.170.20">
    <property type="entry name" value="TonB-dependent receptor, beta-barrel domain"/>
    <property type="match status" value="1"/>
</dbReference>
<dbReference type="InterPro" id="IPR000531">
    <property type="entry name" value="Beta-barrel_TonB"/>
</dbReference>
<name>A0A4R1PW61_9FIRM</name>
<reference evidence="15 16" key="1">
    <citation type="submission" date="2019-03" db="EMBL/GenBank/DDBJ databases">
        <title>Genomic Encyclopedia of Type Strains, Phase IV (KMG-IV): sequencing the most valuable type-strain genomes for metagenomic binning, comparative biology and taxonomic classification.</title>
        <authorList>
            <person name="Goeker M."/>
        </authorList>
    </citation>
    <scope>NUCLEOTIDE SEQUENCE [LARGE SCALE GENOMIC DNA]</scope>
    <source>
        <strain evidence="15 16">DSM 15969</strain>
    </source>
</reference>
<dbReference type="GO" id="GO:0015344">
    <property type="term" value="F:siderophore uptake transmembrane transporter activity"/>
    <property type="evidence" value="ECO:0007669"/>
    <property type="project" value="TreeGrafter"/>
</dbReference>
<dbReference type="Gene3D" id="2.170.130.10">
    <property type="entry name" value="TonB-dependent receptor, plug domain"/>
    <property type="match status" value="1"/>
</dbReference>
<dbReference type="InterPro" id="IPR037066">
    <property type="entry name" value="Plug_dom_sf"/>
</dbReference>
<evidence type="ECO:0000256" key="5">
    <source>
        <dbReference type="ARBA" id="ARBA00022729"/>
    </source>
</evidence>
<dbReference type="EMBL" id="SLUI01000008">
    <property type="protein sequence ID" value="TCL36565.1"/>
    <property type="molecule type" value="Genomic_DNA"/>
</dbReference>